<organism evidence="2 3">
    <name type="scientific">Quercus lobata</name>
    <name type="common">Valley oak</name>
    <dbReference type="NCBI Taxonomy" id="97700"/>
    <lineage>
        <taxon>Eukaryota</taxon>
        <taxon>Viridiplantae</taxon>
        <taxon>Streptophyta</taxon>
        <taxon>Embryophyta</taxon>
        <taxon>Tracheophyta</taxon>
        <taxon>Spermatophyta</taxon>
        <taxon>Magnoliopsida</taxon>
        <taxon>eudicotyledons</taxon>
        <taxon>Gunneridae</taxon>
        <taxon>Pentapetalae</taxon>
        <taxon>rosids</taxon>
        <taxon>fabids</taxon>
        <taxon>Fagales</taxon>
        <taxon>Fagaceae</taxon>
        <taxon>Quercus</taxon>
    </lineage>
</organism>
<dbReference type="InterPro" id="IPR050232">
    <property type="entry name" value="FBL13/AtMIF1-like"/>
</dbReference>
<dbReference type="Gramene" id="QL05p018022:mrna">
    <property type="protein sequence ID" value="QL05p018022:mrna"/>
    <property type="gene ID" value="QL05p018022"/>
</dbReference>
<dbReference type="Proteomes" id="UP000594261">
    <property type="component" value="Chromosome 5"/>
</dbReference>
<evidence type="ECO:0000259" key="1">
    <source>
        <dbReference type="Pfam" id="PF00646"/>
    </source>
</evidence>
<dbReference type="PANTHER" id="PTHR31900:SF32">
    <property type="entry name" value="F-BOX_RNI_FBD-LIKE DOMAIN PROTEIN"/>
    <property type="match status" value="1"/>
</dbReference>
<reference evidence="2 3" key="1">
    <citation type="journal article" date="2016" name="G3 (Bethesda)">
        <title>First Draft Assembly and Annotation of the Genome of a California Endemic Oak Quercus lobata Nee (Fagaceae).</title>
        <authorList>
            <person name="Sork V.L."/>
            <person name="Fitz-Gibbon S.T."/>
            <person name="Puiu D."/>
            <person name="Crepeau M."/>
            <person name="Gugger P.F."/>
            <person name="Sherman R."/>
            <person name="Stevens K."/>
            <person name="Langley C.H."/>
            <person name="Pellegrini M."/>
            <person name="Salzberg S.L."/>
        </authorList>
    </citation>
    <scope>NUCLEOTIDE SEQUENCE [LARGE SCALE GENOMIC DNA]</scope>
    <source>
        <strain evidence="2 3">cv. SW786</strain>
    </source>
</reference>
<proteinExistence type="predicted"/>
<dbReference type="InterPro" id="IPR036047">
    <property type="entry name" value="F-box-like_dom_sf"/>
</dbReference>
<dbReference type="AlphaFoldDB" id="A0A7N2LNV8"/>
<dbReference type="InterPro" id="IPR053781">
    <property type="entry name" value="F-box_AtFBL13-like"/>
</dbReference>
<reference evidence="2" key="2">
    <citation type="submission" date="2021-01" db="UniProtKB">
        <authorList>
            <consortium name="EnsemblPlants"/>
        </authorList>
    </citation>
    <scope>IDENTIFICATION</scope>
</reference>
<name>A0A7N2LNV8_QUELO</name>
<dbReference type="InterPro" id="IPR032675">
    <property type="entry name" value="LRR_dom_sf"/>
</dbReference>
<dbReference type="PANTHER" id="PTHR31900">
    <property type="entry name" value="F-BOX/RNI SUPERFAMILY PROTEIN-RELATED"/>
    <property type="match status" value="1"/>
</dbReference>
<dbReference type="SUPFAM" id="SSF52047">
    <property type="entry name" value="RNI-like"/>
    <property type="match status" value="1"/>
</dbReference>
<dbReference type="CDD" id="cd22160">
    <property type="entry name" value="F-box_AtFBL13-like"/>
    <property type="match status" value="1"/>
</dbReference>
<keyword evidence="3" id="KW-1185">Reference proteome</keyword>
<evidence type="ECO:0000313" key="3">
    <source>
        <dbReference type="Proteomes" id="UP000594261"/>
    </source>
</evidence>
<evidence type="ECO:0000313" key="2">
    <source>
        <dbReference type="EnsemblPlants" id="QL05p018022:mrna"/>
    </source>
</evidence>
<sequence length="418" mass="48582">MFSNPSFQSRKMVIQRKERVHKLDYSPVSIDAFDLISQLPKHIIQHILFFMPSKNAARTSVLSKTWRRAWISLPMCDLSCVQFCLSRQHYETEEFVNRVDEALVILKEQKLDLGIEGQENIKSYTLPRTVFGAEALTVLKLRESTEAPIVLSCCPSLEALTVDMFPRSYIGRCKSSLQLVNVRKLKKAYLRNVQKIRIEAPALRTLYCEGWIRAKLDLNFIACNNAKELEIKGFRLTKKFFQELNSKFPLLEDLAVLFDSKDIDVSSHRLKRLHLHHYSDSSPTVKINCENLRSFKYSGTSTPSIILVNSSSPQETEHNLFNDYQITMRWLLWLRRYVGNFQQNQLIRYEADLNEESIPPRPNIKHLMLSNVPILEDYTALIDGLLWSCHPKILSVHSNPECKFIKPLYETLMGREEK</sequence>
<protein>
    <recommendedName>
        <fullName evidence="1">F-box domain-containing protein</fullName>
    </recommendedName>
</protein>
<dbReference type="InterPro" id="IPR001810">
    <property type="entry name" value="F-box_dom"/>
</dbReference>
<dbReference type="Gene3D" id="3.80.10.10">
    <property type="entry name" value="Ribonuclease Inhibitor"/>
    <property type="match status" value="1"/>
</dbReference>
<dbReference type="SUPFAM" id="SSF81383">
    <property type="entry name" value="F-box domain"/>
    <property type="match status" value="1"/>
</dbReference>
<dbReference type="InParanoid" id="A0A7N2LNV8"/>
<dbReference type="EnsemblPlants" id="QL05p018022:mrna">
    <property type="protein sequence ID" value="QL05p018022:mrna"/>
    <property type="gene ID" value="QL05p018022"/>
</dbReference>
<feature type="domain" description="F-box" evidence="1">
    <location>
        <begin position="36"/>
        <end position="73"/>
    </location>
</feature>
<accession>A0A7N2LNV8</accession>
<dbReference type="Pfam" id="PF00646">
    <property type="entry name" value="F-box"/>
    <property type="match status" value="1"/>
</dbReference>
<dbReference type="EMBL" id="LRBV02000005">
    <property type="status" value="NOT_ANNOTATED_CDS"/>
    <property type="molecule type" value="Genomic_DNA"/>
</dbReference>